<organism evidence="1 3">
    <name type="scientific">Medicago truncatula</name>
    <name type="common">Barrel medic</name>
    <name type="synonym">Medicago tribuloides</name>
    <dbReference type="NCBI Taxonomy" id="3880"/>
    <lineage>
        <taxon>Eukaryota</taxon>
        <taxon>Viridiplantae</taxon>
        <taxon>Streptophyta</taxon>
        <taxon>Embryophyta</taxon>
        <taxon>Tracheophyta</taxon>
        <taxon>Spermatophyta</taxon>
        <taxon>Magnoliopsida</taxon>
        <taxon>eudicotyledons</taxon>
        <taxon>Gunneridae</taxon>
        <taxon>Pentapetalae</taxon>
        <taxon>rosids</taxon>
        <taxon>fabids</taxon>
        <taxon>Fabales</taxon>
        <taxon>Fabaceae</taxon>
        <taxon>Papilionoideae</taxon>
        <taxon>50 kb inversion clade</taxon>
        <taxon>NPAAA clade</taxon>
        <taxon>Hologalegina</taxon>
        <taxon>IRL clade</taxon>
        <taxon>Trifolieae</taxon>
        <taxon>Medicago</taxon>
    </lineage>
</organism>
<sequence length="71" mass="8259">MELNLSANPTEVQRNAHREAKKKDCKALFYIHQCVDNKVFEKIGDVESSKEAWDHQCVPTNHNLKPLNYAY</sequence>
<evidence type="ECO:0000313" key="3">
    <source>
        <dbReference type="Proteomes" id="UP000002051"/>
    </source>
</evidence>
<dbReference type="HOGENOM" id="CLU_2743869_0_0_1"/>
<evidence type="ECO:0000313" key="2">
    <source>
        <dbReference type="EnsemblPlants" id="KEH22209"/>
    </source>
</evidence>
<name>A0A072TXH7_MEDTR</name>
<proteinExistence type="predicted"/>
<evidence type="ECO:0000313" key="1">
    <source>
        <dbReference type="EMBL" id="KEH22209.1"/>
    </source>
</evidence>
<accession>A0A072TXH7</accession>
<dbReference type="Proteomes" id="UP000002051">
    <property type="component" value="Unassembled WGS sequence"/>
</dbReference>
<keyword evidence="3" id="KW-1185">Reference proteome</keyword>
<protein>
    <submittedName>
        <fullName evidence="1 2">Uncharacterized protein</fullName>
    </submittedName>
</protein>
<dbReference type="EnsemblPlants" id="KEH22209">
    <property type="protein sequence ID" value="KEH22209"/>
    <property type="gene ID" value="MTR_7g034340"/>
</dbReference>
<reference evidence="1 3" key="2">
    <citation type="journal article" date="2014" name="BMC Genomics">
        <title>An improved genome release (version Mt4.0) for the model legume Medicago truncatula.</title>
        <authorList>
            <person name="Tang H."/>
            <person name="Krishnakumar V."/>
            <person name="Bidwell S."/>
            <person name="Rosen B."/>
            <person name="Chan A."/>
            <person name="Zhou S."/>
            <person name="Gentzbittel L."/>
            <person name="Childs K.L."/>
            <person name="Yandell M."/>
            <person name="Gundlach H."/>
            <person name="Mayer K.F."/>
            <person name="Schwartz D.C."/>
            <person name="Town C.D."/>
        </authorList>
    </citation>
    <scope>GENOME REANNOTATION</scope>
    <source>
        <strain evidence="1">A17</strain>
        <strain evidence="2 3">cv. Jemalong A17</strain>
    </source>
</reference>
<dbReference type="AlphaFoldDB" id="A0A072TXH7"/>
<reference evidence="1 3" key="1">
    <citation type="journal article" date="2011" name="Nature">
        <title>The Medicago genome provides insight into the evolution of rhizobial symbioses.</title>
        <authorList>
            <person name="Young N.D."/>
            <person name="Debelle F."/>
            <person name="Oldroyd G.E."/>
            <person name="Geurts R."/>
            <person name="Cannon S.B."/>
            <person name="Udvardi M.K."/>
            <person name="Benedito V.A."/>
            <person name="Mayer K.F."/>
            <person name="Gouzy J."/>
            <person name="Schoof H."/>
            <person name="Van de Peer Y."/>
            <person name="Proost S."/>
            <person name="Cook D.R."/>
            <person name="Meyers B.C."/>
            <person name="Spannagl M."/>
            <person name="Cheung F."/>
            <person name="De Mita S."/>
            <person name="Krishnakumar V."/>
            <person name="Gundlach H."/>
            <person name="Zhou S."/>
            <person name="Mudge J."/>
            <person name="Bharti A.K."/>
            <person name="Murray J.D."/>
            <person name="Naoumkina M.A."/>
            <person name="Rosen B."/>
            <person name="Silverstein K.A."/>
            <person name="Tang H."/>
            <person name="Rombauts S."/>
            <person name="Zhao P.X."/>
            <person name="Zhou P."/>
            <person name="Barbe V."/>
            <person name="Bardou P."/>
            <person name="Bechner M."/>
            <person name="Bellec A."/>
            <person name="Berger A."/>
            <person name="Berges H."/>
            <person name="Bidwell S."/>
            <person name="Bisseling T."/>
            <person name="Choisne N."/>
            <person name="Couloux A."/>
            <person name="Denny R."/>
            <person name="Deshpande S."/>
            <person name="Dai X."/>
            <person name="Doyle J.J."/>
            <person name="Dudez A.M."/>
            <person name="Farmer A.D."/>
            <person name="Fouteau S."/>
            <person name="Franken C."/>
            <person name="Gibelin C."/>
            <person name="Gish J."/>
            <person name="Goldstein S."/>
            <person name="Gonzalez A.J."/>
            <person name="Green P.J."/>
            <person name="Hallab A."/>
            <person name="Hartog M."/>
            <person name="Hua A."/>
            <person name="Humphray S.J."/>
            <person name="Jeong D.H."/>
            <person name="Jing Y."/>
            <person name="Jocker A."/>
            <person name="Kenton S.M."/>
            <person name="Kim D.J."/>
            <person name="Klee K."/>
            <person name="Lai H."/>
            <person name="Lang C."/>
            <person name="Lin S."/>
            <person name="Macmil S.L."/>
            <person name="Magdelenat G."/>
            <person name="Matthews L."/>
            <person name="McCorrison J."/>
            <person name="Monaghan E.L."/>
            <person name="Mun J.H."/>
            <person name="Najar F.Z."/>
            <person name="Nicholson C."/>
            <person name="Noirot C."/>
            <person name="O'Bleness M."/>
            <person name="Paule C.R."/>
            <person name="Poulain J."/>
            <person name="Prion F."/>
            <person name="Qin B."/>
            <person name="Qu C."/>
            <person name="Retzel E.F."/>
            <person name="Riddle C."/>
            <person name="Sallet E."/>
            <person name="Samain S."/>
            <person name="Samson N."/>
            <person name="Sanders I."/>
            <person name="Saurat O."/>
            <person name="Scarpelli C."/>
            <person name="Schiex T."/>
            <person name="Segurens B."/>
            <person name="Severin A.J."/>
            <person name="Sherrier D.J."/>
            <person name="Shi R."/>
            <person name="Sims S."/>
            <person name="Singer S.R."/>
            <person name="Sinharoy S."/>
            <person name="Sterck L."/>
            <person name="Viollet A."/>
            <person name="Wang B.B."/>
            <person name="Wang K."/>
            <person name="Wang M."/>
            <person name="Wang X."/>
            <person name="Warfsmann J."/>
            <person name="Weissenbach J."/>
            <person name="White D.D."/>
            <person name="White J.D."/>
            <person name="Wiley G.B."/>
            <person name="Wincker P."/>
            <person name="Xing Y."/>
            <person name="Yang L."/>
            <person name="Yao Z."/>
            <person name="Ying F."/>
            <person name="Zhai J."/>
            <person name="Zhou L."/>
            <person name="Zuber A."/>
            <person name="Denarie J."/>
            <person name="Dixon R.A."/>
            <person name="May G.D."/>
            <person name="Schwartz D.C."/>
            <person name="Rogers J."/>
            <person name="Quetier F."/>
            <person name="Town C.D."/>
            <person name="Roe B.A."/>
        </authorList>
    </citation>
    <scope>NUCLEOTIDE SEQUENCE [LARGE SCALE GENOMIC DNA]</scope>
    <source>
        <strain evidence="1">A17</strain>
        <strain evidence="2 3">cv. Jemalong A17</strain>
    </source>
</reference>
<dbReference type="EMBL" id="CM001223">
    <property type="protein sequence ID" value="KEH22209.1"/>
    <property type="molecule type" value="Genomic_DNA"/>
</dbReference>
<gene>
    <name evidence="1" type="ordered locus">MTR_7g034340</name>
</gene>
<reference evidence="2" key="3">
    <citation type="submission" date="2015-04" db="UniProtKB">
        <authorList>
            <consortium name="EnsemblPlants"/>
        </authorList>
    </citation>
    <scope>IDENTIFICATION</scope>
    <source>
        <strain evidence="2">cv. Jemalong A17</strain>
    </source>
</reference>